<dbReference type="Pfam" id="PF16004">
    <property type="entry name" value="EFTUD2"/>
    <property type="match status" value="1"/>
</dbReference>
<dbReference type="GO" id="GO:1990904">
    <property type="term" value="C:ribonucleoprotein complex"/>
    <property type="evidence" value="ECO:0007669"/>
    <property type="project" value="UniProtKB-KW"/>
</dbReference>
<name>A0A5N5HV05_9ROSA</name>
<dbReference type="AlphaFoldDB" id="A0A5N5HV05"/>
<keyword evidence="4" id="KW-1185">Reference proteome</keyword>
<reference evidence="3 4" key="1">
    <citation type="submission" date="2019-09" db="EMBL/GenBank/DDBJ databases">
        <authorList>
            <person name="Ou C."/>
        </authorList>
    </citation>
    <scope>NUCLEOTIDE SEQUENCE [LARGE SCALE GENOMIC DNA]</scope>
    <source>
        <strain evidence="3">S2</strain>
        <tissue evidence="3">Leaf</tissue>
    </source>
</reference>
<protein>
    <submittedName>
        <fullName evidence="3">U5 small nuclear ribonucleoprotein component</fullName>
    </submittedName>
</protein>
<evidence type="ECO:0000256" key="1">
    <source>
        <dbReference type="SAM" id="MobiDB-lite"/>
    </source>
</evidence>
<feature type="domain" description="116kDa U5 small nuclear ribonucleoprotein component N-terminal" evidence="2">
    <location>
        <begin position="3"/>
        <end position="68"/>
    </location>
</feature>
<keyword evidence="3" id="KW-0687">Ribonucleoprotein</keyword>
<feature type="region of interest" description="Disordered" evidence="1">
    <location>
        <begin position="1"/>
        <end position="28"/>
    </location>
</feature>
<organism evidence="3 4">
    <name type="scientific">Pyrus ussuriensis x Pyrus communis</name>
    <dbReference type="NCBI Taxonomy" id="2448454"/>
    <lineage>
        <taxon>Eukaryota</taxon>
        <taxon>Viridiplantae</taxon>
        <taxon>Streptophyta</taxon>
        <taxon>Embryophyta</taxon>
        <taxon>Tracheophyta</taxon>
        <taxon>Spermatophyta</taxon>
        <taxon>Magnoliopsida</taxon>
        <taxon>eudicotyledons</taxon>
        <taxon>Gunneridae</taxon>
        <taxon>Pentapetalae</taxon>
        <taxon>rosids</taxon>
        <taxon>fabids</taxon>
        <taxon>Rosales</taxon>
        <taxon>Rosaceae</taxon>
        <taxon>Amygdaloideae</taxon>
        <taxon>Maleae</taxon>
        <taxon>Pyrus</taxon>
    </lineage>
</organism>
<evidence type="ECO:0000313" key="3">
    <source>
        <dbReference type="EMBL" id="KAB2630613.1"/>
    </source>
</evidence>
<evidence type="ECO:0000313" key="4">
    <source>
        <dbReference type="Proteomes" id="UP000327157"/>
    </source>
</evidence>
<dbReference type="InterPro" id="IPR031950">
    <property type="entry name" value="EFTUD2_N"/>
</dbReference>
<gene>
    <name evidence="3" type="ORF">D8674_008132</name>
</gene>
<reference evidence="3 4" key="3">
    <citation type="submission" date="2019-11" db="EMBL/GenBank/DDBJ databases">
        <title>A de novo genome assembly of a pear dwarfing rootstock.</title>
        <authorList>
            <person name="Wang F."/>
            <person name="Wang J."/>
            <person name="Li S."/>
            <person name="Zhang Y."/>
            <person name="Fang M."/>
            <person name="Ma L."/>
            <person name="Zhao Y."/>
            <person name="Jiang S."/>
        </authorList>
    </citation>
    <scope>NUCLEOTIDE SEQUENCE [LARGE SCALE GENOMIC DNA]</scope>
    <source>
        <strain evidence="3">S2</strain>
        <tissue evidence="3">Leaf</tissue>
    </source>
</reference>
<dbReference type="Proteomes" id="UP000327157">
    <property type="component" value="Chromosome 12"/>
</dbReference>
<reference evidence="4" key="2">
    <citation type="submission" date="2019-10" db="EMBL/GenBank/DDBJ databases">
        <title>A de novo genome assembly of a pear dwarfing rootstock.</title>
        <authorList>
            <person name="Wang F."/>
            <person name="Wang J."/>
            <person name="Li S."/>
            <person name="Zhang Y."/>
            <person name="Fang M."/>
            <person name="Ma L."/>
            <person name="Zhao Y."/>
            <person name="Jiang S."/>
        </authorList>
    </citation>
    <scope>NUCLEOTIDE SEQUENCE [LARGE SCALE GENOMIC DNA]</scope>
</reference>
<proteinExistence type="predicted"/>
<accession>A0A5N5HV05</accession>
<evidence type="ECO:0000259" key="2">
    <source>
        <dbReference type="Pfam" id="PF16004"/>
    </source>
</evidence>
<comment type="caution">
    <text evidence="3">The sequence shown here is derived from an EMBL/GenBank/DDBJ whole genome shotgun (WGS) entry which is preliminary data.</text>
</comment>
<sequence>MDDNLYDEFGNYIGPEIKSDKESDMEDKDYEIPDRYEEIASDDDDAIAGSNGWLTASNDVDMDNQVVLA</sequence>
<dbReference type="EMBL" id="SMOL01000143">
    <property type="protein sequence ID" value="KAB2630613.1"/>
    <property type="molecule type" value="Genomic_DNA"/>
</dbReference>